<organism evidence="1 2">
    <name type="scientific">Cytospora mali</name>
    <name type="common">Apple Valsa canker fungus</name>
    <name type="synonym">Valsa mali</name>
    <dbReference type="NCBI Taxonomy" id="578113"/>
    <lineage>
        <taxon>Eukaryota</taxon>
        <taxon>Fungi</taxon>
        <taxon>Dikarya</taxon>
        <taxon>Ascomycota</taxon>
        <taxon>Pezizomycotina</taxon>
        <taxon>Sordariomycetes</taxon>
        <taxon>Sordariomycetidae</taxon>
        <taxon>Diaporthales</taxon>
        <taxon>Cytosporaceae</taxon>
        <taxon>Cytospora</taxon>
    </lineage>
</organism>
<dbReference type="PANTHER" id="PTHR14097">
    <property type="entry name" value="OXIDOREDUCTASE HTATIP2"/>
    <property type="match status" value="1"/>
</dbReference>
<dbReference type="STRING" id="694573.A0A194ULR8"/>
<reference evidence="2" key="1">
    <citation type="submission" date="2014-12" db="EMBL/GenBank/DDBJ databases">
        <title>Genome Sequence of Valsa Canker Pathogens Uncovers a Specific Adaption of Colonization on Woody Bark.</title>
        <authorList>
            <person name="Yin Z."/>
            <person name="Liu H."/>
            <person name="Gao X."/>
            <person name="Li Z."/>
            <person name="Song N."/>
            <person name="Ke X."/>
            <person name="Dai Q."/>
            <person name="Wu Y."/>
            <person name="Sun Y."/>
            <person name="Xu J.-R."/>
            <person name="Kang Z.K."/>
            <person name="Wang L."/>
            <person name="Huang L."/>
        </authorList>
    </citation>
    <scope>NUCLEOTIDE SEQUENCE [LARGE SCALE GENOMIC DNA]</scope>
    <source>
        <strain evidence="2">SXYL134</strain>
    </source>
</reference>
<dbReference type="AlphaFoldDB" id="A0A194ULR8"/>
<evidence type="ECO:0008006" key="3">
    <source>
        <dbReference type="Google" id="ProtNLM"/>
    </source>
</evidence>
<dbReference type="EMBL" id="KN714666">
    <property type="protein sequence ID" value="KUI52602.1"/>
    <property type="molecule type" value="Genomic_DNA"/>
</dbReference>
<proteinExistence type="predicted"/>
<dbReference type="Proteomes" id="UP000078576">
    <property type="component" value="Unassembled WGS sequence"/>
</dbReference>
<keyword evidence="2" id="KW-1185">Reference proteome</keyword>
<accession>A0A194ULR8</accession>
<dbReference type="SUPFAM" id="SSF51735">
    <property type="entry name" value="NAD(P)-binding Rossmann-fold domains"/>
    <property type="match status" value="1"/>
</dbReference>
<dbReference type="Gene3D" id="3.40.50.720">
    <property type="entry name" value="NAD(P)-binding Rossmann-like Domain"/>
    <property type="match status" value="1"/>
</dbReference>
<evidence type="ECO:0000313" key="1">
    <source>
        <dbReference type="EMBL" id="KUI52602.1"/>
    </source>
</evidence>
<dbReference type="InterPro" id="IPR036291">
    <property type="entry name" value="NAD(P)-bd_dom_sf"/>
</dbReference>
<gene>
    <name evidence="1" type="ORF">VP1G_00065</name>
</gene>
<protein>
    <recommendedName>
        <fullName evidence="3">NAD(P)-binding domain-containing protein</fullName>
    </recommendedName>
</protein>
<name>A0A194ULR8_CYTMA</name>
<dbReference type="PANTHER" id="PTHR14097:SF9">
    <property type="entry name" value="EPIMERASE, PUTATIVE (AFU_ORTHOLOGUE AFUA_8G07320)-RELATED"/>
    <property type="match status" value="1"/>
</dbReference>
<sequence>MKLVIGGSSGFVGTELVRQALNNPAITSIVGISRRKTPVPPGSTDDSGKLKSVTCDNFDSYSDTLKKELEDTDACIWTIAITPWKLKSLGGDLKMRRFGSSISAAILPPRQRTDDMKVLEEDGMMAYGLLRGEAKSRVLEFAEKSNGKVQSQVAKPGLIAAPGRVLPTIPGLPQKELSDIAVALIDQVVNGFEKNTLSNDDMTKVGQKVVAGQH</sequence>
<dbReference type="OrthoDB" id="3535423at2759"/>
<evidence type="ECO:0000313" key="2">
    <source>
        <dbReference type="Proteomes" id="UP000078576"/>
    </source>
</evidence>